<dbReference type="AlphaFoldDB" id="K3WBI3"/>
<feature type="transmembrane region" description="Helical" evidence="5">
    <location>
        <begin position="78"/>
        <end position="100"/>
    </location>
</feature>
<evidence type="ECO:0000256" key="1">
    <source>
        <dbReference type="ARBA" id="ARBA00004141"/>
    </source>
</evidence>
<evidence type="ECO:0000259" key="6">
    <source>
        <dbReference type="Pfam" id="PF01284"/>
    </source>
</evidence>
<keyword evidence="4 5" id="KW-0472">Membrane</keyword>
<evidence type="ECO:0000256" key="3">
    <source>
        <dbReference type="ARBA" id="ARBA00022989"/>
    </source>
</evidence>
<feature type="transmembrane region" description="Helical" evidence="5">
    <location>
        <begin position="45"/>
        <end position="66"/>
    </location>
</feature>
<dbReference type="eggNOG" id="ENOG502SQ9Z">
    <property type="taxonomic scope" value="Eukaryota"/>
</dbReference>
<protein>
    <recommendedName>
        <fullName evidence="6">MARVEL domain-containing protein</fullName>
    </recommendedName>
</protein>
<dbReference type="Pfam" id="PF01284">
    <property type="entry name" value="MARVEL"/>
    <property type="match status" value="1"/>
</dbReference>
<organism evidence="7 8">
    <name type="scientific">Globisporangium ultimum (strain ATCC 200006 / CBS 805.95 / DAOM BR144)</name>
    <name type="common">Pythium ultimum</name>
    <dbReference type="NCBI Taxonomy" id="431595"/>
    <lineage>
        <taxon>Eukaryota</taxon>
        <taxon>Sar</taxon>
        <taxon>Stramenopiles</taxon>
        <taxon>Oomycota</taxon>
        <taxon>Peronosporomycetes</taxon>
        <taxon>Pythiales</taxon>
        <taxon>Pythiaceae</taxon>
        <taxon>Globisporangium</taxon>
    </lineage>
</organism>
<evidence type="ECO:0000256" key="2">
    <source>
        <dbReference type="ARBA" id="ARBA00022692"/>
    </source>
</evidence>
<sequence>MVSERVPLAIRSLSILFAIISAATANSRGVKLCVFGDEEYHSASQVNFLVATSILVTLCTSARVIFFDIKKHRLPSMNALIVFDAMFLIFTFAAAVAVALSPAGDDICTAGNELKTILQEACSFSCSNVVASAVTMFFTFVCFLVSILFTTKVIQTSGALPAAQDVSFGKTGTPRNRKLEAQNNTTIGQV</sequence>
<feature type="transmembrane region" description="Helical" evidence="5">
    <location>
        <begin position="129"/>
        <end position="149"/>
    </location>
</feature>
<evidence type="ECO:0000313" key="7">
    <source>
        <dbReference type="EnsemblProtists" id="PYU1_T002324"/>
    </source>
</evidence>
<dbReference type="HOGENOM" id="CLU_120721_0_0_1"/>
<evidence type="ECO:0000256" key="4">
    <source>
        <dbReference type="ARBA" id="ARBA00023136"/>
    </source>
</evidence>
<reference evidence="8" key="1">
    <citation type="journal article" date="2010" name="Genome Biol.">
        <title>Genome sequence of the necrotrophic plant pathogen Pythium ultimum reveals original pathogenicity mechanisms and effector repertoire.</title>
        <authorList>
            <person name="Levesque C.A."/>
            <person name="Brouwer H."/>
            <person name="Cano L."/>
            <person name="Hamilton J.P."/>
            <person name="Holt C."/>
            <person name="Huitema E."/>
            <person name="Raffaele S."/>
            <person name="Robideau G.P."/>
            <person name="Thines M."/>
            <person name="Win J."/>
            <person name="Zerillo M.M."/>
            <person name="Beakes G.W."/>
            <person name="Boore J.L."/>
            <person name="Busam D."/>
            <person name="Dumas B."/>
            <person name="Ferriera S."/>
            <person name="Fuerstenberg S.I."/>
            <person name="Gachon C.M."/>
            <person name="Gaulin E."/>
            <person name="Govers F."/>
            <person name="Grenville-Briggs L."/>
            <person name="Horner N."/>
            <person name="Hostetler J."/>
            <person name="Jiang R.H."/>
            <person name="Johnson J."/>
            <person name="Krajaejun T."/>
            <person name="Lin H."/>
            <person name="Meijer H.J."/>
            <person name="Moore B."/>
            <person name="Morris P."/>
            <person name="Phuntmart V."/>
            <person name="Puiu D."/>
            <person name="Shetty J."/>
            <person name="Stajich J.E."/>
            <person name="Tripathy S."/>
            <person name="Wawra S."/>
            <person name="van West P."/>
            <person name="Whitty B.R."/>
            <person name="Coutinho P.M."/>
            <person name="Henrissat B."/>
            <person name="Martin F."/>
            <person name="Thomas P.D."/>
            <person name="Tyler B.M."/>
            <person name="De Vries R.P."/>
            <person name="Kamoun S."/>
            <person name="Yandell M."/>
            <person name="Tisserat N."/>
            <person name="Buell C.R."/>
        </authorList>
    </citation>
    <scope>NUCLEOTIDE SEQUENCE</scope>
    <source>
        <strain evidence="8">DAOM:BR144</strain>
    </source>
</reference>
<dbReference type="InterPro" id="IPR008253">
    <property type="entry name" value="Marvel"/>
</dbReference>
<keyword evidence="3 5" id="KW-1133">Transmembrane helix</keyword>
<keyword evidence="8" id="KW-1185">Reference proteome</keyword>
<dbReference type="VEuPathDB" id="FungiDB:PYU1_G002321"/>
<dbReference type="Proteomes" id="UP000019132">
    <property type="component" value="Unassembled WGS sequence"/>
</dbReference>
<dbReference type="EnsemblProtists" id="PYU1_T002324">
    <property type="protein sequence ID" value="PYU1_T002324"/>
    <property type="gene ID" value="PYU1_G002321"/>
</dbReference>
<feature type="domain" description="MARVEL" evidence="6">
    <location>
        <begin position="7"/>
        <end position="149"/>
    </location>
</feature>
<comment type="subcellular location">
    <subcellularLocation>
        <location evidence="1">Membrane</location>
        <topology evidence="1">Multi-pass membrane protein</topology>
    </subcellularLocation>
</comment>
<reference evidence="8" key="2">
    <citation type="submission" date="2010-04" db="EMBL/GenBank/DDBJ databases">
        <authorList>
            <person name="Buell R."/>
            <person name="Hamilton J."/>
            <person name="Hostetler J."/>
        </authorList>
    </citation>
    <scope>NUCLEOTIDE SEQUENCE [LARGE SCALE GENOMIC DNA]</scope>
    <source>
        <strain evidence="8">DAOM:BR144</strain>
    </source>
</reference>
<evidence type="ECO:0000313" key="8">
    <source>
        <dbReference type="Proteomes" id="UP000019132"/>
    </source>
</evidence>
<dbReference type="OMA" id="MFRSGNQ"/>
<accession>K3WBI3</accession>
<proteinExistence type="predicted"/>
<reference evidence="7" key="3">
    <citation type="submission" date="2014-11" db="UniProtKB">
        <authorList>
            <consortium name="EnsemblProtists"/>
        </authorList>
    </citation>
    <scope>IDENTIFICATION</scope>
    <source>
        <strain evidence="7">DAOM BR144</strain>
    </source>
</reference>
<evidence type="ECO:0000256" key="5">
    <source>
        <dbReference type="SAM" id="Phobius"/>
    </source>
</evidence>
<keyword evidence="2 5" id="KW-0812">Transmembrane</keyword>
<dbReference type="InParanoid" id="K3WBI3"/>
<name>K3WBI3_GLOUD</name>
<dbReference type="GO" id="GO:0016020">
    <property type="term" value="C:membrane"/>
    <property type="evidence" value="ECO:0007669"/>
    <property type="project" value="UniProtKB-SubCell"/>
</dbReference>